<dbReference type="InterPro" id="IPR029058">
    <property type="entry name" value="AB_hydrolase_fold"/>
</dbReference>
<comment type="subunit">
    <text evidence="3">Homooctamer.</text>
</comment>
<dbReference type="UniPathway" id="UPA00251">
    <property type="reaction ID" value="UER00318"/>
</dbReference>
<dbReference type="PANTHER" id="PTHR46438">
    <property type="entry name" value="ALPHA/BETA-HYDROLASES SUPERFAMILY PROTEIN"/>
    <property type="match status" value="1"/>
</dbReference>
<evidence type="ECO:0000256" key="6">
    <source>
        <dbReference type="ARBA" id="ARBA00023133"/>
    </source>
</evidence>
<evidence type="ECO:0000256" key="3">
    <source>
        <dbReference type="ARBA" id="ARBA00011823"/>
    </source>
</evidence>
<dbReference type="GO" id="GO:0006782">
    <property type="term" value="P:protoporphyrinogen IX biosynthetic process"/>
    <property type="evidence" value="ECO:0007669"/>
    <property type="project" value="UniProtKB-UniPathway"/>
</dbReference>
<dbReference type="EC" id="4.2.1.24" evidence="4"/>
<dbReference type="KEGG" id="nfl:COO91_11141"/>
<organism evidence="11 12">
    <name type="scientific">Nostoc flagelliforme CCNUN1</name>
    <dbReference type="NCBI Taxonomy" id="2038116"/>
    <lineage>
        <taxon>Bacteria</taxon>
        <taxon>Bacillati</taxon>
        <taxon>Cyanobacteriota</taxon>
        <taxon>Cyanophyceae</taxon>
        <taxon>Nostocales</taxon>
        <taxon>Nostocaceae</taxon>
        <taxon>Nostoc</taxon>
    </lineage>
</organism>
<dbReference type="SMART" id="SM01004">
    <property type="entry name" value="ALAD"/>
    <property type="match status" value="1"/>
</dbReference>
<evidence type="ECO:0000313" key="11">
    <source>
        <dbReference type="EMBL" id="AUB44888.1"/>
    </source>
</evidence>
<dbReference type="GO" id="GO:0046872">
    <property type="term" value="F:metal ion binding"/>
    <property type="evidence" value="ECO:0007669"/>
    <property type="project" value="InterPro"/>
</dbReference>
<reference evidence="11 12" key="1">
    <citation type="submission" date="2017-11" db="EMBL/GenBank/DDBJ databases">
        <title>Complete genome of a free-living desiccation-tolerant cyanobacterium and its photosynthetic adaptation to extreme terrestrial habitat.</title>
        <authorList>
            <person name="Shang J."/>
        </authorList>
    </citation>
    <scope>NUCLEOTIDE SEQUENCE [LARGE SCALE GENOMIC DNA]</scope>
    <source>
        <strain evidence="11 12">CCNUN1</strain>
        <plasmid evidence="12">pnfsy08</plasmid>
    </source>
</reference>
<evidence type="ECO:0000256" key="4">
    <source>
        <dbReference type="ARBA" id="ARBA00012053"/>
    </source>
</evidence>
<dbReference type="PRINTS" id="PR00111">
    <property type="entry name" value="ABHYDROLASE"/>
</dbReference>
<comment type="catalytic activity">
    <reaction evidence="10">
        <text>2 5-aminolevulinate = porphobilinogen + 2 H2O + H(+)</text>
        <dbReference type="Rhea" id="RHEA:24064"/>
        <dbReference type="ChEBI" id="CHEBI:15377"/>
        <dbReference type="ChEBI" id="CHEBI:15378"/>
        <dbReference type="ChEBI" id="CHEBI:58126"/>
        <dbReference type="ChEBI" id="CHEBI:356416"/>
        <dbReference type="EC" id="4.2.1.24"/>
    </reaction>
</comment>
<dbReference type="AlphaFoldDB" id="A0A2K8TB12"/>
<dbReference type="GO" id="GO:0004655">
    <property type="term" value="F:porphobilinogen synthase activity"/>
    <property type="evidence" value="ECO:0007669"/>
    <property type="project" value="UniProtKB-EC"/>
</dbReference>
<evidence type="ECO:0000256" key="7">
    <source>
        <dbReference type="ARBA" id="ARBA00023239"/>
    </source>
</evidence>
<keyword evidence="6" id="KW-0350">Heme biosynthesis</keyword>
<comment type="similarity">
    <text evidence="2">Belongs to the ALAD family.</text>
</comment>
<dbReference type="Pfam" id="PF00490">
    <property type="entry name" value="ALAD"/>
    <property type="match status" value="1"/>
</dbReference>
<protein>
    <recommendedName>
        <fullName evidence="5">Delta-aminolevulinic acid dehydratase</fullName>
        <ecNumber evidence="4">4.2.1.24</ecNumber>
    </recommendedName>
    <alternativeName>
        <fullName evidence="9">Porphobilinogen synthase</fullName>
    </alternativeName>
</protein>
<dbReference type="OrthoDB" id="526428at2"/>
<dbReference type="Gene3D" id="3.20.20.70">
    <property type="entry name" value="Aldolase class I"/>
    <property type="match status" value="1"/>
</dbReference>
<keyword evidence="7" id="KW-0456">Lyase</keyword>
<keyword evidence="8" id="KW-0627">Porphyrin biosynthesis</keyword>
<dbReference type="InterPro" id="IPR001731">
    <property type="entry name" value="ALAD"/>
</dbReference>
<evidence type="ECO:0000256" key="5">
    <source>
        <dbReference type="ARBA" id="ARBA00020771"/>
    </source>
</evidence>
<dbReference type="Gene3D" id="3.40.50.1820">
    <property type="entry name" value="alpha/beta hydrolase"/>
    <property type="match status" value="1"/>
</dbReference>
<dbReference type="EMBL" id="CP024793">
    <property type="protein sequence ID" value="AUB44888.1"/>
    <property type="molecule type" value="Genomic_DNA"/>
</dbReference>
<accession>A0A2K8TB12</accession>
<evidence type="ECO:0000256" key="8">
    <source>
        <dbReference type="ARBA" id="ARBA00023244"/>
    </source>
</evidence>
<evidence type="ECO:0000256" key="10">
    <source>
        <dbReference type="ARBA" id="ARBA00047651"/>
    </source>
</evidence>
<evidence type="ECO:0000256" key="1">
    <source>
        <dbReference type="ARBA" id="ARBA00004694"/>
    </source>
</evidence>
<evidence type="ECO:0000313" key="12">
    <source>
        <dbReference type="Proteomes" id="UP000232003"/>
    </source>
</evidence>
<proteinExistence type="inferred from homology"/>
<dbReference type="SUPFAM" id="SSF51569">
    <property type="entry name" value="Aldolase"/>
    <property type="match status" value="1"/>
</dbReference>
<keyword evidence="12" id="KW-1185">Reference proteome</keyword>
<comment type="pathway">
    <text evidence="1">Porphyrin-containing compound metabolism; protoporphyrin-IX biosynthesis; coproporphyrinogen-III from 5-aminolevulinate: step 1/4.</text>
</comment>
<dbReference type="RefSeq" id="WP_100904408.1">
    <property type="nucleotide sequence ID" value="NZ_CAWNNC010000009.1"/>
</dbReference>
<dbReference type="InterPro" id="IPR000073">
    <property type="entry name" value="AB_hydrolase_1"/>
</dbReference>
<sequence length="334" mass="37320">MFPIHRPRRLRSHPQLRRMVRENVLTTSDLIYPLFAVLGEAIANEVKSMPGVYQLSVDKIVEEAKEVYDLGIPAIILFGIPEDKDSDATGAWHDCGIVQKATTAVKEAVPDLIGWGRSDHPEQNYLPKDYIVMLIEFIEKTCQGPVTIIASSLTGAFAIRAAIERPDLFKSLILTLPSGIKDFRQYYSNSFFAQIASIPILDRVLYAGQVSSFGIRDFFERVFAQPNRLSFEIVEAFVQSAQQPNAEYAALSFLQGSSSFDLSEYIPKLTTPTIFIWGSQAKFTGPKVGRRLANLNPQAIQAFIELEDVGLNPELEVPEVIIGLIRKFLPVLTQ</sequence>
<geneLocation type="plasmid" evidence="12">
    <name>pnfsy08</name>
</geneLocation>
<keyword evidence="11" id="KW-0614">Plasmid</keyword>
<dbReference type="InterPro" id="IPR013785">
    <property type="entry name" value="Aldolase_TIM"/>
</dbReference>
<evidence type="ECO:0000256" key="2">
    <source>
        <dbReference type="ARBA" id="ARBA00008055"/>
    </source>
</evidence>
<dbReference type="SUPFAM" id="SSF53474">
    <property type="entry name" value="alpha/beta-Hydrolases"/>
    <property type="match status" value="1"/>
</dbReference>
<name>A0A2K8TB12_9NOSO</name>
<dbReference type="PANTHER" id="PTHR46438:SF2">
    <property type="entry name" value="ALPHA_BETA-HYDROLASES SUPERFAMILY PROTEIN"/>
    <property type="match status" value="1"/>
</dbReference>
<dbReference type="Proteomes" id="UP000232003">
    <property type="component" value="Plasmid pNFSY08"/>
</dbReference>
<gene>
    <name evidence="11" type="ORF">COO91_11141</name>
</gene>
<evidence type="ECO:0000256" key="9">
    <source>
        <dbReference type="ARBA" id="ARBA00032837"/>
    </source>
</evidence>